<dbReference type="EMBL" id="CM039437">
    <property type="protein sequence ID" value="KAI4305783.1"/>
    <property type="molecule type" value="Genomic_DNA"/>
</dbReference>
<proteinExistence type="predicted"/>
<evidence type="ECO:0000313" key="2">
    <source>
        <dbReference type="Proteomes" id="UP000828941"/>
    </source>
</evidence>
<protein>
    <submittedName>
        <fullName evidence="1">Uncharacterized protein</fullName>
    </submittedName>
</protein>
<organism evidence="1 2">
    <name type="scientific">Bauhinia variegata</name>
    <name type="common">Purple orchid tree</name>
    <name type="synonym">Phanera variegata</name>
    <dbReference type="NCBI Taxonomy" id="167791"/>
    <lineage>
        <taxon>Eukaryota</taxon>
        <taxon>Viridiplantae</taxon>
        <taxon>Streptophyta</taxon>
        <taxon>Embryophyta</taxon>
        <taxon>Tracheophyta</taxon>
        <taxon>Spermatophyta</taxon>
        <taxon>Magnoliopsida</taxon>
        <taxon>eudicotyledons</taxon>
        <taxon>Gunneridae</taxon>
        <taxon>Pentapetalae</taxon>
        <taxon>rosids</taxon>
        <taxon>fabids</taxon>
        <taxon>Fabales</taxon>
        <taxon>Fabaceae</taxon>
        <taxon>Cercidoideae</taxon>
        <taxon>Cercideae</taxon>
        <taxon>Bauhiniinae</taxon>
        <taxon>Bauhinia</taxon>
    </lineage>
</organism>
<gene>
    <name evidence="1" type="ORF">L6164_029128</name>
</gene>
<sequence>MRSLQFCYPILLHLFLFHLLSHFSSPLPLCRHDQSSALLHFKNSFSLNSEASHWCEEYIYHGFYDGHQASYPKTASWQNGSDCCLWDGVTCDTISGNVIGLDLSCSWLQGTFHQNSTLFQLTHLQTLNLAHNDFNFSPMPSHFGGLQSLVYLNLSVSKSAGKIPSTISRLSKLVSLDLSRNYDLRIEPFPWKKLIQNATNLRELDFGVTDMSSMKQSSLSFLMNLSSSLVTLSLSGTGLQGNLSNSILCLPSLQILDLSFNEDLKIQLPKFNWSTSLKHLNLLSTKSLGGNLPDSIGHLKSLNYLALSNFELPGTIPPSFGNLSQLTFLRLRACKLQAPIPLSFWNLTQLTSLDLSFNNFSGQIPFSLSNFQQLTYLYLYGNYFSGPIPNWMFDLVNLTWLDLSSNNLSGHVEFQQFSKLKNLQYLDLSNNKFLSISFDGCANYTTPNLQSLFLSSCDINSNFPEFLTRLKNLKVVDLSNNKIRGRVPKRGNDSEHYSWITLNLSYNLLTSISDLSMMNIEYIDLSHNMLQGDPPIPSSSASFFSVSNNKLTGDISSAICNASSLEVLNLSHNNLTGPIPQCLDNIPWLLDLDLQMNHLSGSIPTNISKKNSHLKTLKLNGNQLVGPLPQSLVQCKQLQVLDVGENNIEDQFPSWLDALFQLQVLILRANKFYGIIPSRFKIKNPFPKLRIIDLSNNFFSGPLPTAYIKNFKGMKNVDKDTIGLNYLGNNSTDTNLVYFDSVVITMKGFSIELEKILTIFTTIDLSNNLFEGEIPKVFCELISLRGLNLSYNRINGTIPNSLGNLRSLEWLDLSTNKLEGEIPVTLTNLNFLSNLNLSQNQLEGMIPQGKQFNTFPNESYAGNSKLCGFPLSRKCNKDEEQPPSEPEKEEFGFGWKAVALGYGCGVIFGMVMGYVVFANGKPEWLVATFGGETKKNGEKKDEEQGQCKLHHKKLIRNLSY</sequence>
<dbReference type="Proteomes" id="UP000828941">
    <property type="component" value="Chromosome 12"/>
</dbReference>
<accession>A0ACB9L8I7</accession>
<evidence type="ECO:0000313" key="1">
    <source>
        <dbReference type="EMBL" id="KAI4305783.1"/>
    </source>
</evidence>
<comment type="caution">
    <text evidence="1">The sequence shown here is derived from an EMBL/GenBank/DDBJ whole genome shotgun (WGS) entry which is preliminary data.</text>
</comment>
<name>A0ACB9L8I7_BAUVA</name>
<keyword evidence="2" id="KW-1185">Reference proteome</keyword>
<reference evidence="1 2" key="1">
    <citation type="journal article" date="2022" name="DNA Res.">
        <title>Chromosomal-level genome assembly of the orchid tree Bauhinia variegata (Leguminosae; Cercidoideae) supports the allotetraploid origin hypothesis of Bauhinia.</title>
        <authorList>
            <person name="Zhong Y."/>
            <person name="Chen Y."/>
            <person name="Zheng D."/>
            <person name="Pang J."/>
            <person name="Liu Y."/>
            <person name="Luo S."/>
            <person name="Meng S."/>
            <person name="Qian L."/>
            <person name="Wei D."/>
            <person name="Dai S."/>
            <person name="Zhou R."/>
        </authorList>
    </citation>
    <scope>NUCLEOTIDE SEQUENCE [LARGE SCALE GENOMIC DNA]</scope>
    <source>
        <strain evidence="1">BV-YZ2020</strain>
    </source>
</reference>